<keyword evidence="9 10" id="KW-0030">Aminoacyl-tRNA synthetase</keyword>
<dbReference type="InterPro" id="IPR033910">
    <property type="entry name" value="GluRS_core"/>
</dbReference>
<dbReference type="PANTHER" id="PTHR43311:SF2">
    <property type="entry name" value="GLUTAMATE--TRNA LIGASE, MITOCHONDRIAL-RELATED"/>
    <property type="match status" value="1"/>
</dbReference>
<dbReference type="EMBL" id="CP034885">
    <property type="protein sequence ID" value="QCI18635.1"/>
    <property type="molecule type" value="Genomic_DNA"/>
</dbReference>
<reference evidence="13 14" key="2">
    <citation type="submission" date="2019-05" db="EMBL/GenBank/DDBJ databases">
        <title>Genome evolution of the obligate endosymbiont Buchnera aphidicola.</title>
        <authorList>
            <person name="Moran N.A."/>
        </authorList>
    </citation>
    <scope>NUCLEOTIDE SEQUENCE [LARGE SCALE GENOMIC DNA]</scope>
    <source>
        <strain evidence="13 14">Ane</strain>
    </source>
</reference>
<name>A0A4D6Y230_9GAMM</name>
<dbReference type="PANTHER" id="PTHR43311">
    <property type="entry name" value="GLUTAMATE--TRNA LIGASE"/>
    <property type="match status" value="1"/>
</dbReference>
<feature type="binding site" evidence="10">
    <location>
        <position position="240"/>
    </location>
    <ligand>
        <name>ATP</name>
        <dbReference type="ChEBI" id="CHEBI:30616"/>
    </ligand>
</feature>
<dbReference type="FunFam" id="3.40.50.620:FF:000007">
    <property type="entry name" value="Glutamate--tRNA ligase"/>
    <property type="match status" value="1"/>
</dbReference>
<dbReference type="NCBIfam" id="TIGR00464">
    <property type="entry name" value="gltX_bact"/>
    <property type="match status" value="1"/>
</dbReference>
<comment type="catalytic activity">
    <reaction evidence="10">
        <text>tRNA(Glu) + L-glutamate + ATP = L-glutamyl-tRNA(Glu) + AMP + diphosphate</text>
        <dbReference type="Rhea" id="RHEA:23540"/>
        <dbReference type="Rhea" id="RHEA-COMP:9663"/>
        <dbReference type="Rhea" id="RHEA-COMP:9680"/>
        <dbReference type="ChEBI" id="CHEBI:29985"/>
        <dbReference type="ChEBI" id="CHEBI:30616"/>
        <dbReference type="ChEBI" id="CHEBI:33019"/>
        <dbReference type="ChEBI" id="CHEBI:78442"/>
        <dbReference type="ChEBI" id="CHEBI:78520"/>
        <dbReference type="ChEBI" id="CHEBI:456215"/>
        <dbReference type="EC" id="6.1.1.17"/>
    </reaction>
</comment>
<keyword evidence="4 10" id="KW-0963">Cytoplasm</keyword>
<feature type="short sequence motif" description="'KMSKS' region" evidence="10">
    <location>
        <begin position="237"/>
        <end position="241"/>
    </location>
</feature>
<organism evidence="13 14">
    <name type="scientific">Buchnera aphidicola</name>
    <name type="common">Aphis nerii</name>
    <dbReference type="NCBI Taxonomy" id="1241835"/>
    <lineage>
        <taxon>Bacteria</taxon>
        <taxon>Pseudomonadati</taxon>
        <taxon>Pseudomonadota</taxon>
        <taxon>Gammaproteobacteria</taxon>
        <taxon>Enterobacterales</taxon>
        <taxon>Erwiniaceae</taxon>
        <taxon>Buchnera</taxon>
    </lineage>
</organism>
<dbReference type="InterPro" id="IPR008925">
    <property type="entry name" value="aa_tRNA-synth_I_cd-bd_sf"/>
</dbReference>
<evidence type="ECO:0000256" key="4">
    <source>
        <dbReference type="ARBA" id="ARBA00022490"/>
    </source>
</evidence>
<dbReference type="EC" id="6.1.1.17" evidence="10"/>
<dbReference type="GO" id="GO:0008270">
    <property type="term" value="F:zinc ion binding"/>
    <property type="evidence" value="ECO:0007669"/>
    <property type="project" value="InterPro"/>
</dbReference>
<dbReference type="InterPro" id="IPR004527">
    <property type="entry name" value="Glu-tRNA-ligase_bac/mito"/>
</dbReference>
<evidence type="ECO:0000256" key="9">
    <source>
        <dbReference type="ARBA" id="ARBA00023146"/>
    </source>
</evidence>
<accession>A0A4D6Y230</accession>
<proteinExistence type="inferred from homology"/>
<comment type="caution">
    <text evidence="10">Lacks conserved residue(s) required for the propagation of feature annotation.</text>
</comment>
<keyword evidence="6 10" id="KW-0547">Nucleotide-binding</keyword>
<evidence type="ECO:0000259" key="12">
    <source>
        <dbReference type="Pfam" id="PF19269"/>
    </source>
</evidence>
<dbReference type="Pfam" id="PF19269">
    <property type="entry name" value="Anticodon_2"/>
    <property type="match status" value="1"/>
</dbReference>
<keyword evidence="7 10" id="KW-0067">ATP-binding</keyword>
<dbReference type="SUPFAM" id="SSF48163">
    <property type="entry name" value="An anticodon-binding domain of class I aminoacyl-tRNA synthetases"/>
    <property type="match status" value="1"/>
</dbReference>
<protein>
    <recommendedName>
        <fullName evidence="10">Glutamate--tRNA ligase</fullName>
        <ecNumber evidence="10">6.1.1.17</ecNumber>
    </recommendedName>
    <alternativeName>
        <fullName evidence="10">Glutamyl-tRNA synthetase</fullName>
        <shortName evidence="10">GluRS</shortName>
    </alternativeName>
</protein>
<reference evidence="13 14" key="1">
    <citation type="submission" date="2018-12" db="EMBL/GenBank/DDBJ databases">
        <authorList>
            <person name="Chong R.A."/>
        </authorList>
    </citation>
    <scope>NUCLEOTIDE SEQUENCE [LARGE SCALE GENOMIC DNA]</scope>
    <source>
        <strain evidence="13 14">Ane</strain>
    </source>
</reference>
<evidence type="ECO:0000256" key="2">
    <source>
        <dbReference type="ARBA" id="ARBA00007894"/>
    </source>
</evidence>
<evidence type="ECO:0000256" key="7">
    <source>
        <dbReference type="ARBA" id="ARBA00022840"/>
    </source>
</evidence>
<dbReference type="AlphaFoldDB" id="A0A4D6Y230"/>
<evidence type="ECO:0000256" key="6">
    <source>
        <dbReference type="ARBA" id="ARBA00022741"/>
    </source>
</evidence>
<dbReference type="OrthoDB" id="9807503at2"/>
<comment type="similarity">
    <text evidence="2 10">Belongs to the class-I aminoacyl-tRNA synthetase family. Glutamate--tRNA ligase type 1 subfamily.</text>
</comment>
<evidence type="ECO:0000256" key="8">
    <source>
        <dbReference type="ARBA" id="ARBA00022917"/>
    </source>
</evidence>
<dbReference type="InterPro" id="IPR045462">
    <property type="entry name" value="aa-tRNA-synth_I_cd-bd"/>
</dbReference>
<feature type="short sequence motif" description="'HIGH' region" evidence="10">
    <location>
        <begin position="9"/>
        <end position="19"/>
    </location>
</feature>
<dbReference type="Pfam" id="PF00749">
    <property type="entry name" value="tRNA-synt_1c"/>
    <property type="match status" value="1"/>
</dbReference>
<evidence type="ECO:0000256" key="3">
    <source>
        <dbReference type="ARBA" id="ARBA00011245"/>
    </source>
</evidence>
<evidence type="ECO:0000259" key="11">
    <source>
        <dbReference type="Pfam" id="PF00749"/>
    </source>
</evidence>
<feature type="domain" description="Aminoacyl-tRNA synthetase class I anticodon-binding" evidence="12">
    <location>
        <begin position="320"/>
        <end position="461"/>
    </location>
</feature>
<dbReference type="Gene3D" id="1.10.10.350">
    <property type="match status" value="1"/>
</dbReference>
<comment type="subcellular location">
    <subcellularLocation>
        <location evidence="1 10">Cytoplasm</location>
    </subcellularLocation>
</comment>
<dbReference type="CDD" id="cd00808">
    <property type="entry name" value="GluRS_core"/>
    <property type="match status" value="1"/>
</dbReference>
<feature type="domain" description="Glutamyl/glutaminyl-tRNA synthetase class Ib catalytic" evidence="11">
    <location>
        <begin position="2"/>
        <end position="305"/>
    </location>
</feature>
<dbReference type="HAMAP" id="MF_00022">
    <property type="entry name" value="Glu_tRNA_synth_type1"/>
    <property type="match status" value="1"/>
</dbReference>
<dbReference type="RefSeq" id="WP_158366264.1">
    <property type="nucleotide sequence ID" value="NZ_CP034885.1"/>
</dbReference>
<comment type="subunit">
    <text evidence="3 10">Monomer.</text>
</comment>
<dbReference type="SUPFAM" id="SSF52374">
    <property type="entry name" value="Nucleotidylyl transferase"/>
    <property type="match status" value="1"/>
</dbReference>
<keyword evidence="5 10" id="KW-0436">Ligase</keyword>
<dbReference type="GO" id="GO:0004818">
    <property type="term" value="F:glutamate-tRNA ligase activity"/>
    <property type="evidence" value="ECO:0007669"/>
    <property type="project" value="UniProtKB-UniRule"/>
</dbReference>
<evidence type="ECO:0000313" key="13">
    <source>
        <dbReference type="EMBL" id="QCI18635.1"/>
    </source>
</evidence>
<keyword evidence="8 10" id="KW-0648">Protein biosynthesis</keyword>
<dbReference type="InterPro" id="IPR049940">
    <property type="entry name" value="GluQ/Sye"/>
</dbReference>
<dbReference type="GO" id="GO:0005829">
    <property type="term" value="C:cytosol"/>
    <property type="evidence" value="ECO:0007669"/>
    <property type="project" value="TreeGrafter"/>
</dbReference>
<dbReference type="InterPro" id="IPR020058">
    <property type="entry name" value="Glu/Gln-tRNA-synth_Ib_cat-dom"/>
</dbReference>
<evidence type="ECO:0000256" key="1">
    <source>
        <dbReference type="ARBA" id="ARBA00004496"/>
    </source>
</evidence>
<dbReference type="PRINTS" id="PR00987">
    <property type="entry name" value="TRNASYNTHGLU"/>
</dbReference>
<dbReference type="GO" id="GO:0005524">
    <property type="term" value="F:ATP binding"/>
    <property type="evidence" value="ECO:0007669"/>
    <property type="project" value="UniProtKB-UniRule"/>
</dbReference>
<evidence type="ECO:0000256" key="5">
    <source>
        <dbReference type="ARBA" id="ARBA00022598"/>
    </source>
</evidence>
<evidence type="ECO:0000256" key="10">
    <source>
        <dbReference type="HAMAP-Rule" id="MF_00022"/>
    </source>
</evidence>
<comment type="function">
    <text evidence="10">Catalyzes the attachment of glutamate to tRNA(Glu) in a two-step reaction: glutamate is first activated by ATP to form Glu-AMP and then transferred to the acceptor end of tRNA(Glu).</text>
</comment>
<dbReference type="InterPro" id="IPR020751">
    <property type="entry name" value="aa-tRNA-synth_I_codon-bd_sub2"/>
</dbReference>
<dbReference type="InterPro" id="IPR000924">
    <property type="entry name" value="Glu/Gln-tRNA-synth"/>
</dbReference>
<dbReference type="InterPro" id="IPR014729">
    <property type="entry name" value="Rossmann-like_a/b/a_fold"/>
</dbReference>
<gene>
    <name evidence="10" type="primary">gltX</name>
    <name evidence="13" type="ORF">D9V64_00355</name>
</gene>
<dbReference type="Proteomes" id="UP000298791">
    <property type="component" value="Chromosome"/>
</dbReference>
<sequence>MKVKTRFAPSPTGDLHIGSIRTALYSWLFARRYNGKFVLRIEDTDVERSQELSVKSILQGLKWLGLNWDEGPYFQSQRLERYKEVIEIMLQTGNAYKCFCSAKEIEEERLKQLSEGKKPRYNRFCRNLKKKYSSNKKYVIRFKNPTFGKVSFEDKIRGKITFNNFELDDLVIQRSNGIPTYNFCVVIDDLDMNITHVIRGEDHINNTPRQINILKSLKAEIPIYAHVSMILDENKKKFSKRNNSENIIEYYKKGFLPEALINYIIRLGWSHGDQEIFNISELKKLFNLDTISKSSSAFSMKKLLWLNKYYINTLPSSYITNLLQDYMKNENINIANGPNLKCLLKLYKNRYHTLKEIACSFRFFYEEFELFNIKEVNKYLISKNLYILKNIYTQLNELSSWTIKILSEFFNNQSIVLNLEIREINVLLRVVLTGNVHSPNIHSIILLLGKEKTLLRIKKAIFFIQAKK</sequence>
<dbReference type="GO" id="GO:0000049">
    <property type="term" value="F:tRNA binding"/>
    <property type="evidence" value="ECO:0007669"/>
    <property type="project" value="InterPro"/>
</dbReference>
<dbReference type="GO" id="GO:0006424">
    <property type="term" value="P:glutamyl-tRNA aminoacylation"/>
    <property type="evidence" value="ECO:0007669"/>
    <property type="project" value="UniProtKB-UniRule"/>
</dbReference>
<dbReference type="Gene3D" id="3.40.50.620">
    <property type="entry name" value="HUPs"/>
    <property type="match status" value="1"/>
</dbReference>
<evidence type="ECO:0000313" key="14">
    <source>
        <dbReference type="Proteomes" id="UP000298791"/>
    </source>
</evidence>